<dbReference type="Proteomes" id="UP000011131">
    <property type="component" value="Chromosome"/>
</dbReference>
<protein>
    <submittedName>
        <fullName evidence="3">Uncharacterized protein</fullName>
    </submittedName>
</protein>
<keyword evidence="4" id="KW-1185">Reference proteome</keyword>
<feature type="transmembrane region" description="Helical" evidence="2">
    <location>
        <begin position="121"/>
        <end position="141"/>
    </location>
</feature>
<dbReference type="HOGENOM" id="CLU_1420111_0_0_7"/>
<sequence>MVEMTRSDKTTSPPPYVRDEHRVFSYETLPPDVTFKSDTILFKRKTFITSVLVMLITSFAVFYLPLFNGFIAGAFGGFHARTLKRAMGAAVVSAIALPLFFAFFAFMAGPTELRIFGGLGFWGWALTYAISLLIGAATGAYSRPLLSDEISAAPTRVPAGAPPRRSTPSTDSVTRVVTAERTSLPIGPAHGA</sequence>
<accession>L7ULF4</accession>
<dbReference type="KEGG" id="msd:MYSTI_07473"/>
<feature type="transmembrane region" description="Helical" evidence="2">
    <location>
        <begin position="47"/>
        <end position="75"/>
    </location>
</feature>
<organism evidence="3 4">
    <name type="scientific">Myxococcus stipitatus (strain DSM 14675 / JCM 12634 / Mx s8)</name>
    <dbReference type="NCBI Taxonomy" id="1278073"/>
    <lineage>
        <taxon>Bacteria</taxon>
        <taxon>Pseudomonadati</taxon>
        <taxon>Myxococcota</taxon>
        <taxon>Myxococcia</taxon>
        <taxon>Myxococcales</taxon>
        <taxon>Cystobacterineae</taxon>
        <taxon>Myxococcaceae</taxon>
        <taxon>Myxococcus</taxon>
    </lineage>
</organism>
<evidence type="ECO:0000313" key="3">
    <source>
        <dbReference type="EMBL" id="AGC48745.1"/>
    </source>
</evidence>
<evidence type="ECO:0000313" key="4">
    <source>
        <dbReference type="Proteomes" id="UP000011131"/>
    </source>
</evidence>
<keyword evidence="2" id="KW-1133">Transmembrane helix</keyword>
<proteinExistence type="predicted"/>
<feature type="region of interest" description="Disordered" evidence="1">
    <location>
        <begin position="156"/>
        <end position="175"/>
    </location>
</feature>
<keyword evidence="2" id="KW-0812">Transmembrane</keyword>
<feature type="transmembrane region" description="Helical" evidence="2">
    <location>
        <begin position="87"/>
        <end position="109"/>
    </location>
</feature>
<dbReference type="EMBL" id="CP004025">
    <property type="protein sequence ID" value="AGC48745.1"/>
    <property type="molecule type" value="Genomic_DNA"/>
</dbReference>
<name>L7ULF4_MYXSD</name>
<evidence type="ECO:0000256" key="2">
    <source>
        <dbReference type="SAM" id="Phobius"/>
    </source>
</evidence>
<dbReference type="AlphaFoldDB" id="L7ULF4"/>
<feature type="compositionally biased region" description="Polar residues" evidence="1">
    <location>
        <begin position="166"/>
        <end position="175"/>
    </location>
</feature>
<keyword evidence="2" id="KW-0472">Membrane</keyword>
<evidence type="ECO:0000256" key="1">
    <source>
        <dbReference type="SAM" id="MobiDB-lite"/>
    </source>
</evidence>
<gene>
    <name evidence="3" type="ordered locus">MYSTI_07473</name>
</gene>
<reference evidence="3 4" key="1">
    <citation type="journal article" date="2013" name="Genome Announc.">
        <title>Complete genome sequence of Myxococcus stipitatus strain DSM 14675, a fruiting myxobacterium.</title>
        <authorList>
            <person name="Huntley S."/>
            <person name="Kneip S."/>
            <person name="Treuner-Lange A."/>
            <person name="Sogaard-Andersen L."/>
        </authorList>
    </citation>
    <scope>NUCLEOTIDE SEQUENCE [LARGE SCALE GENOMIC DNA]</scope>
    <source>
        <strain evidence="4">DSM 14675 / JCM 12634 / Mx s8</strain>
    </source>
</reference>